<keyword evidence="4" id="KW-1185">Reference proteome</keyword>
<name>A3SLG1_ROSNI</name>
<dbReference type="RefSeq" id="WP_009813592.1">
    <property type="nucleotide sequence ID" value="NZ_CH724156.1"/>
</dbReference>
<gene>
    <name evidence="3" type="ORF">ISM_07845</name>
</gene>
<evidence type="ECO:0000259" key="2">
    <source>
        <dbReference type="Pfam" id="PF01266"/>
    </source>
</evidence>
<dbReference type="PANTHER" id="PTHR13847">
    <property type="entry name" value="SARCOSINE DEHYDROGENASE-RELATED"/>
    <property type="match status" value="1"/>
</dbReference>
<evidence type="ECO:0000256" key="1">
    <source>
        <dbReference type="ARBA" id="ARBA00023002"/>
    </source>
</evidence>
<dbReference type="EMBL" id="AALY01000001">
    <property type="protein sequence ID" value="EAP78192.1"/>
    <property type="molecule type" value="Genomic_DNA"/>
</dbReference>
<dbReference type="InterPro" id="IPR036188">
    <property type="entry name" value="FAD/NAD-bd_sf"/>
</dbReference>
<organism evidence="3 4">
    <name type="scientific">Roseovarius nubinhibens (strain ATCC BAA-591 / DSM 15170 / ISM)</name>
    <dbReference type="NCBI Taxonomy" id="89187"/>
    <lineage>
        <taxon>Bacteria</taxon>
        <taxon>Pseudomonadati</taxon>
        <taxon>Pseudomonadota</taxon>
        <taxon>Alphaproteobacteria</taxon>
        <taxon>Rhodobacterales</taxon>
        <taxon>Roseobacteraceae</taxon>
        <taxon>Roseovarius</taxon>
    </lineage>
</organism>
<dbReference type="HOGENOM" id="CLU_007884_3_3_5"/>
<comment type="caution">
    <text evidence="3">The sequence shown here is derived from an EMBL/GenBank/DDBJ whole genome shotgun (WGS) entry which is preliminary data.</text>
</comment>
<dbReference type="PANTHER" id="PTHR13847:SF281">
    <property type="entry name" value="FAD DEPENDENT OXIDOREDUCTASE DOMAIN-CONTAINING PROTEIN"/>
    <property type="match status" value="1"/>
</dbReference>
<dbReference type="Pfam" id="PF01266">
    <property type="entry name" value="DAO"/>
    <property type="match status" value="1"/>
</dbReference>
<keyword evidence="1" id="KW-0560">Oxidoreductase</keyword>
<evidence type="ECO:0000313" key="4">
    <source>
        <dbReference type="Proteomes" id="UP000005954"/>
    </source>
</evidence>
<proteinExistence type="predicted"/>
<feature type="domain" description="FAD dependent oxidoreductase" evidence="2">
    <location>
        <begin position="39"/>
        <end position="398"/>
    </location>
</feature>
<dbReference type="InterPro" id="IPR006076">
    <property type="entry name" value="FAD-dep_OxRdtase"/>
</dbReference>
<dbReference type="Gene3D" id="3.50.50.60">
    <property type="entry name" value="FAD/NAD(P)-binding domain"/>
    <property type="match status" value="1"/>
</dbReference>
<reference evidence="3 4" key="1">
    <citation type="submission" date="2005-12" db="EMBL/GenBank/DDBJ databases">
        <authorList>
            <person name="Moran M.A."/>
            <person name="Ferriera S."/>
            <person name="Johnson J."/>
            <person name="Kravitz S."/>
            <person name="Halpern A."/>
            <person name="Remington K."/>
            <person name="Beeson K."/>
            <person name="Tran B."/>
            <person name="Rogers Y.-H."/>
            <person name="Friedman R."/>
            <person name="Venter J.C."/>
        </authorList>
    </citation>
    <scope>NUCLEOTIDE SEQUENCE [LARGE SCALE GENOMIC DNA]</scope>
    <source>
        <strain evidence="4">ATCC BAA-591 / DSM 15170 / ISM</strain>
    </source>
</reference>
<dbReference type="AlphaFoldDB" id="A3SLG1"/>
<dbReference type="GO" id="GO:0005737">
    <property type="term" value="C:cytoplasm"/>
    <property type="evidence" value="ECO:0007669"/>
    <property type="project" value="TreeGrafter"/>
</dbReference>
<sequence length="441" mass="47780">MTRIYPAHAYSAAPRAGCYWPQTIEMMHPPQARGEIRADVAVIGAGFTGLSAALHLAEAGVDVVVLDAESPGWGASGRNGGFCCLGGSAAPAEALRRSYGEAARREFCRAEIAAVDLARGLIARHGMEVDAHSEGETLMAHTRAAAQGFEARARQIEADYDVTPQVIGEGDLAAHGMTGPFYGAMTTPIGMALNPAKYVTGLAQAAWDAGVRIFGQSAVRRIDAEAGGYTLATEGAQIRARRIVVATNGYSSDDLPEWLRGRYLPTQSNVIVTREMSQDELAAQGWTSRQMCYDDRFFLHYFRLMPNGRMLFGMRAGLRCSPGGDARMGRVIKGHFDRMFPAWAGVEVAHYWNGLLSIARDRTPYTGPIPGMANAFCSISYHGNGVAMGSYAGALLADQILGRSGHLHPEIMKRPPERMPLGPYRRKLMWPLYGWAALRGD</sequence>
<dbReference type="PRINTS" id="PR00420">
    <property type="entry name" value="RNGMNOXGNASE"/>
</dbReference>
<dbReference type="eggNOG" id="COG0665">
    <property type="taxonomic scope" value="Bacteria"/>
</dbReference>
<dbReference type="GO" id="GO:0016491">
    <property type="term" value="F:oxidoreductase activity"/>
    <property type="evidence" value="ECO:0007669"/>
    <property type="project" value="UniProtKB-KW"/>
</dbReference>
<dbReference type="OrthoDB" id="9806601at2"/>
<dbReference type="SUPFAM" id="SSF51905">
    <property type="entry name" value="FAD/NAD(P)-binding domain"/>
    <property type="match status" value="1"/>
</dbReference>
<dbReference type="STRING" id="89187.ISM_07845"/>
<dbReference type="Gene3D" id="3.30.9.10">
    <property type="entry name" value="D-Amino Acid Oxidase, subunit A, domain 2"/>
    <property type="match status" value="1"/>
</dbReference>
<protein>
    <recommendedName>
        <fullName evidence="2">FAD dependent oxidoreductase domain-containing protein</fullName>
    </recommendedName>
</protein>
<accession>A3SLG1</accession>
<evidence type="ECO:0000313" key="3">
    <source>
        <dbReference type="EMBL" id="EAP78192.1"/>
    </source>
</evidence>
<dbReference type="Proteomes" id="UP000005954">
    <property type="component" value="Unassembled WGS sequence"/>
</dbReference>